<evidence type="ECO:0000313" key="2">
    <source>
        <dbReference type="EMBL" id="KKK82239.1"/>
    </source>
</evidence>
<feature type="region of interest" description="Disordered" evidence="1">
    <location>
        <begin position="18"/>
        <end position="40"/>
    </location>
</feature>
<accession>A0A0F9AUU1</accession>
<evidence type="ECO:0000256" key="1">
    <source>
        <dbReference type="SAM" id="MobiDB-lite"/>
    </source>
</evidence>
<proteinExistence type="predicted"/>
<name>A0A0F9AUU1_9ZZZZ</name>
<sequence length="95" mass="10461">MSLAEVLAWKYRSPGTKDGVQNGVRTRENPDTGKWEIFDWPSNLGPKPTKAKIAKWTAELEALPPPEDELTKAADAATTIAELKIVLIDAIKAFK</sequence>
<gene>
    <name evidence="2" type="ORF">LCGC14_2805380</name>
</gene>
<protein>
    <submittedName>
        <fullName evidence="2">Uncharacterized protein</fullName>
    </submittedName>
</protein>
<dbReference type="EMBL" id="LAZR01052764">
    <property type="protein sequence ID" value="KKK82239.1"/>
    <property type="molecule type" value="Genomic_DNA"/>
</dbReference>
<comment type="caution">
    <text evidence="2">The sequence shown here is derived from an EMBL/GenBank/DDBJ whole genome shotgun (WGS) entry which is preliminary data.</text>
</comment>
<feature type="compositionally biased region" description="Basic and acidic residues" evidence="1">
    <location>
        <begin position="25"/>
        <end position="37"/>
    </location>
</feature>
<dbReference type="AlphaFoldDB" id="A0A0F9AUU1"/>
<organism evidence="2">
    <name type="scientific">marine sediment metagenome</name>
    <dbReference type="NCBI Taxonomy" id="412755"/>
    <lineage>
        <taxon>unclassified sequences</taxon>
        <taxon>metagenomes</taxon>
        <taxon>ecological metagenomes</taxon>
    </lineage>
</organism>
<reference evidence="2" key="1">
    <citation type="journal article" date="2015" name="Nature">
        <title>Complex archaea that bridge the gap between prokaryotes and eukaryotes.</title>
        <authorList>
            <person name="Spang A."/>
            <person name="Saw J.H."/>
            <person name="Jorgensen S.L."/>
            <person name="Zaremba-Niedzwiedzka K."/>
            <person name="Martijn J."/>
            <person name="Lind A.E."/>
            <person name="van Eijk R."/>
            <person name="Schleper C."/>
            <person name="Guy L."/>
            <person name="Ettema T.J."/>
        </authorList>
    </citation>
    <scope>NUCLEOTIDE SEQUENCE</scope>
</reference>